<protein>
    <submittedName>
        <fullName evidence="1">Uncharacterized protein</fullName>
    </submittedName>
</protein>
<proteinExistence type="predicted"/>
<dbReference type="AlphaFoldDB" id="A0AAE8MGG9"/>
<gene>
    <name evidence="1" type="ORF">FTOL_10483</name>
</gene>
<evidence type="ECO:0000313" key="2">
    <source>
        <dbReference type="Proteomes" id="UP001187734"/>
    </source>
</evidence>
<dbReference type="Proteomes" id="UP001187734">
    <property type="component" value="Unassembled WGS sequence"/>
</dbReference>
<organism evidence="1 2">
    <name type="scientific">Fusarium torulosum</name>
    <dbReference type="NCBI Taxonomy" id="33205"/>
    <lineage>
        <taxon>Eukaryota</taxon>
        <taxon>Fungi</taxon>
        <taxon>Dikarya</taxon>
        <taxon>Ascomycota</taxon>
        <taxon>Pezizomycotina</taxon>
        <taxon>Sordariomycetes</taxon>
        <taxon>Hypocreomycetidae</taxon>
        <taxon>Hypocreales</taxon>
        <taxon>Nectriaceae</taxon>
        <taxon>Fusarium</taxon>
    </lineage>
</organism>
<name>A0AAE8MGG9_9HYPO</name>
<reference evidence="1" key="1">
    <citation type="submission" date="2018-03" db="EMBL/GenBank/DDBJ databases">
        <authorList>
            <person name="Guldener U."/>
        </authorList>
    </citation>
    <scope>NUCLEOTIDE SEQUENCE</scope>
</reference>
<evidence type="ECO:0000313" key="1">
    <source>
        <dbReference type="EMBL" id="SPJ83967.1"/>
    </source>
</evidence>
<comment type="caution">
    <text evidence="1">The sequence shown here is derived from an EMBL/GenBank/DDBJ whole genome shotgun (WGS) entry which is preliminary data.</text>
</comment>
<keyword evidence="2" id="KW-1185">Reference proteome</keyword>
<accession>A0AAE8MGG9</accession>
<dbReference type="EMBL" id="ONZP01000409">
    <property type="protein sequence ID" value="SPJ83967.1"/>
    <property type="molecule type" value="Genomic_DNA"/>
</dbReference>
<sequence length="153" mass="17314">MEEVQRSSEITMNAKTAAKEATEIGKAMIKMIRDMKLTSQQNQTSAIPTYANVLARGGLATTGIRATSPHSLKSYVDLALEQTSNEQIEKIKVVSSNRFKSDDLSVKMVTAVEMIELRQFAEDWKQRVENGALQYAFQLMVFWYTARALARWM</sequence>